<dbReference type="GO" id="GO:0071111">
    <property type="term" value="F:cyclic-guanylate-specific phosphodiesterase activity"/>
    <property type="evidence" value="ECO:0007669"/>
    <property type="project" value="InterPro"/>
</dbReference>
<dbReference type="SUPFAM" id="SSF141868">
    <property type="entry name" value="EAL domain-like"/>
    <property type="match status" value="1"/>
</dbReference>
<dbReference type="Proteomes" id="UP000494365">
    <property type="component" value="Unassembled WGS sequence"/>
</dbReference>
<evidence type="ECO:0000259" key="1">
    <source>
        <dbReference type="PROSITE" id="PS50883"/>
    </source>
</evidence>
<dbReference type="PANTHER" id="PTHR33121">
    <property type="entry name" value="CYCLIC DI-GMP PHOSPHODIESTERASE PDEF"/>
    <property type="match status" value="1"/>
</dbReference>
<name>A0A6S7C188_9BURK</name>
<dbReference type="PROSITE" id="PS50883">
    <property type="entry name" value="EAL"/>
    <property type="match status" value="1"/>
</dbReference>
<reference evidence="2 3" key="1">
    <citation type="submission" date="2020-04" db="EMBL/GenBank/DDBJ databases">
        <authorList>
            <person name="De Canck E."/>
        </authorList>
    </citation>
    <scope>NUCLEOTIDE SEQUENCE [LARGE SCALE GENOMIC DNA]</scope>
    <source>
        <strain evidence="2 3">LMG 28614</strain>
    </source>
</reference>
<dbReference type="RefSeq" id="WP_175153241.1">
    <property type="nucleotide sequence ID" value="NZ_CADIKK010000044.1"/>
</dbReference>
<proteinExistence type="predicted"/>
<dbReference type="Gene3D" id="3.20.20.450">
    <property type="entry name" value="EAL domain"/>
    <property type="match status" value="1"/>
</dbReference>
<protein>
    <recommendedName>
        <fullName evidence="1">EAL domain-containing protein</fullName>
    </recommendedName>
</protein>
<evidence type="ECO:0000313" key="3">
    <source>
        <dbReference type="Proteomes" id="UP000494365"/>
    </source>
</evidence>
<dbReference type="InterPro" id="IPR001633">
    <property type="entry name" value="EAL_dom"/>
</dbReference>
<dbReference type="Pfam" id="PF00563">
    <property type="entry name" value="EAL"/>
    <property type="match status" value="1"/>
</dbReference>
<organism evidence="2 3">
    <name type="scientific">Paraburkholderia ultramafica</name>
    <dbReference type="NCBI Taxonomy" id="1544867"/>
    <lineage>
        <taxon>Bacteria</taxon>
        <taxon>Pseudomonadati</taxon>
        <taxon>Pseudomonadota</taxon>
        <taxon>Betaproteobacteria</taxon>
        <taxon>Burkholderiales</taxon>
        <taxon>Burkholderiaceae</taxon>
        <taxon>Paraburkholderia</taxon>
    </lineage>
</organism>
<gene>
    <name evidence="2" type="ORF">LMG28614_06316</name>
</gene>
<dbReference type="EMBL" id="CADIKK010000044">
    <property type="protein sequence ID" value="CAB3806164.1"/>
    <property type="molecule type" value="Genomic_DNA"/>
</dbReference>
<keyword evidence="3" id="KW-1185">Reference proteome</keyword>
<dbReference type="SMART" id="SM00052">
    <property type="entry name" value="EAL"/>
    <property type="match status" value="1"/>
</dbReference>
<accession>A0A6S7C188</accession>
<feature type="domain" description="EAL" evidence="1">
    <location>
        <begin position="150"/>
        <end position="388"/>
    </location>
</feature>
<evidence type="ECO:0000313" key="2">
    <source>
        <dbReference type="EMBL" id="CAB3806164.1"/>
    </source>
</evidence>
<sequence length="388" mass="42189">MTGFFAAVCISIADSRRLSDVFGEESARLALTHFGEEATGLLSRLLAQHEVIDRYRADANGRWSAYFRVLSDGLPRDAEEVAQTIEQAGRKLIRERLLAVFGGGTGARITADLSVFLLPPEAGARDAKACWLQWTRDPLKFQSKRQVEEHPNSSTKVRAILADRSIQTVLQPIVRIRDGAVMGFEALSRGPQRTPFERPDLLFDAAHAAGCAVEMELLCAELALERTLGKMPHGKFLTINLGPDALALAADKLALAGRQEVMFELTEHLPLNEAEGLQDAVGRLRAIGIRLALDDTGCGFADLDTVRLLKPEIVKLCITVIRNADKGMSFTAAIRASAEKLGELGSKVLAEGVETAAQHEALQNCGIELAQGWLYGKPEAIASVLSRR</sequence>
<dbReference type="InterPro" id="IPR035919">
    <property type="entry name" value="EAL_sf"/>
</dbReference>
<dbReference type="CDD" id="cd01948">
    <property type="entry name" value="EAL"/>
    <property type="match status" value="1"/>
</dbReference>
<dbReference type="PANTHER" id="PTHR33121:SF76">
    <property type="entry name" value="SIGNALING PROTEIN"/>
    <property type="match status" value="1"/>
</dbReference>
<dbReference type="AlphaFoldDB" id="A0A6S7C188"/>
<dbReference type="InterPro" id="IPR050706">
    <property type="entry name" value="Cyclic-di-GMP_PDE-like"/>
</dbReference>